<evidence type="ECO:0000313" key="6">
    <source>
        <dbReference type="Proteomes" id="UP001205185"/>
    </source>
</evidence>
<keyword evidence="2" id="KW-0058">Aromatic hydrocarbons catabolism</keyword>
<dbReference type="InterPro" id="IPR010497">
    <property type="entry name" value="Epoxide_hydro_N"/>
</dbReference>
<gene>
    <name evidence="5" type="ORF">LV75_005084</name>
</gene>
<dbReference type="Pfam" id="PF06441">
    <property type="entry name" value="EHN"/>
    <property type="match status" value="1"/>
</dbReference>
<dbReference type="InterPro" id="IPR016292">
    <property type="entry name" value="Epoxide_hydrolase"/>
</dbReference>
<evidence type="ECO:0000313" key="5">
    <source>
        <dbReference type="EMBL" id="MCP2272558.1"/>
    </source>
</evidence>
<keyword evidence="3" id="KW-0378">Hydrolase</keyword>
<comment type="similarity">
    <text evidence="1">Belongs to the peptidase S33 family.</text>
</comment>
<name>A0ABT1IIT7_9PSEU</name>
<dbReference type="Gene3D" id="3.40.50.1820">
    <property type="entry name" value="alpha/beta hydrolase"/>
    <property type="match status" value="1"/>
</dbReference>
<organism evidence="5 6">
    <name type="scientific">Actinokineospora diospyrosa</name>
    <dbReference type="NCBI Taxonomy" id="103728"/>
    <lineage>
        <taxon>Bacteria</taxon>
        <taxon>Bacillati</taxon>
        <taxon>Actinomycetota</taxon>
        <taxon>Actinomycetes</taxon>
        <taxon>Pseudonocardiales</taxon>
        <taxon>Pseudonocardiaceae</taxon>
        <taxon>Actinokineospora</taxon>
    </lineage>
</organism>
<reference evidence="5 6" key="1">
    <citation type="submission" date="2022-06" db="EMBL/GenBank/DDBJ databases">
        <title>Genomic Encyclopedia of Archaeal and Bacterial Type Strains, Phase II (KMG-II): from individual species to whole genera.</title>
        <authorList>
            <person name="Goeker M."/>
        </authorList>
    </citation>
    <scope>NUCLEOTIDE SEQUENCE [LARGE SCALE GENOMIC DNA]</scope>
    <source>
        <strain evidence="5 6">DSM 44255</strain>
    </source>
</reference>
<dbReference type="RefSeq" id="WP_253889483.1">
    <property type="nucleotide sequence ID" value="NZ_BAAAVB010000008.1"/>
</dbReference>
<proteinExistence type="inferred from homology"/>
<evidence type="ECO:0000256" key="2">
    <source>
        <dbReference type="ARBA" id="ARBA00022797"/>
    </source>
</evidence>
<dbReference type="Proteomes" id="UP001205185">
    <property type="component" value="Unassembled WGS sequence"/>
</dbReference>
<dbReference type="InterPro" id="IPR000639">
    <property type="entry name" value="Epox_hydrolase-like"/>
</dbReference>
<evidence type="ECO:0000256" key="3">
    <source>
        <dbReference type="ARBA" id="ARBA00022801"/>
    </source>
</evidence>
<feature type="domain" description="Epoxide hydrolase N-terminal" evidence="4">
    <location>
        <begin position="3"/>
        <end position="107"/>
    </location>
</feature>
<dbReference type="PIRSF" id="PIRSF001112">
    <property type="entry name" value="Epoxide_hydrolase"/>
    <property type="match status" value="1"/>
</dbReference>
<keyword evidence="6" id="KW-1185">Reference proteome</keyword>
<dbReference type="PANTHER" id="PTHR21661">
    <property type="entry name" value="EPOXIDE HYDROLASE 1-RELATED"/>
    <property type="match status" value="1"/>
</dbReference>
<evidence type="ECO:0000256" key="1">
    <source>
        <dbReference type="ARBA" id="ARBA00010088"/>
    </source>
</evidence>
<dbReference type="PRINTS" id="PR00412">
    <property type="entry name" value="EPOXHYDRLASE"/>
</dbReference>
<dbReference type="PANTHER" id="PTHR21661:SF35">
    <property type="entry name" value="EPOXIDE HYDROLASE"/>
    <property type="match status" value="1"/>
</dbReference>
<dbReference type="InterPro" id="IPR029058">
    <property type="entry name" value="AB_hydrolase_fold"/>
</dbReference>
<sequence>MPPRPFQVALADSELSDLRTRLRHTRWPTTPPGVGWSQGVDPAYLREITTHWAEKFDWRGQEAHINTYQHFQVALSTADVHFIHHKAERDGVPIILTHGWPSTFLEYLPVIRPLTEAGFDVVVPSLPGYGFTTRPDQQHTLRDTARLWRELMHSLGYRRFAAHGGDFGSGVTTFLALDHPDDLIGIHLTNLELDPYLGPGSDPLTEAERALVEHEEEFVARAGGYNLLQSTTPLTAGYGLSDSPVGLAAWVLEKWRAWSDCGGDLERFDRDLLLSTLTLFWVTNTITDSMRDFHDNRDLYDALTADDRVRVPTAIGLFDNEFAHHGRMPKSWAERLYDVRRWTEMPSGGHFAAVEEPQALVDDLVEFFLS</sequence>
<accession>A0ABT1IIT7</accession>
<dbReference type="SUPFAM" id="SSF53474">
    <property type="entry name" value="alpha/beta-Hydrolases"/>
    <property type="match status" value="1"/>
</dbReference>
<protein>
    <submittedName>
        <fullName evidence="5">Pimeloyl-ACP methyl ester carboxylesterase</fullName>
    </submittedName>
</protein>
<dbReference type="EMBL" id="JAMTCO010000013">
    <property type="protein sequence ID" value="MCP2272558.1"/>
    <property type="molecule type" value="Genomic_DNA"/>
</dbReference>
<comment type="caution">
    <text evidence="5">The sequence shown here is derived from an EMBL/GenBank/DDBJ whole genome shotgun (WGS) entry which is preliminary data.</text>
</comment>
<evidence type="ECO:0000259" key="4">
    <source>
        <dbReference type="Pfam" id="PF06441"/>
    </source>
</evidence>